<evidence type="ECO:0000256" key="1">
    <source>
        <dbReference type="SAM" id="MobiDB-lite"/>
    </source>
</evidence>
<dbReference type="AlphaFoldDB" id="A0A7S4K8Z0"/>
<reference evidence="2" key="1">
    <citation type="submission" date="2021-01" db="EMBL/GenBank/DDBJ databases">
        <authorList>
            <person name="Corre E."/>
            <person name="Pelletier E."/>
            <person name="Niang G."/>
            <person name="Scheremetjew M."/>
            <person name="Finn R."/>
            <person name="Kale V."/>
            <person name="Holt S."/>
            <person name="Cochrane G."/>
            <person name="Meng A."/>
            <person name="Brown T."/>
            <person name="Cohen L."/>
        </authorList>
    </citation>
    <scope>NUCLEOTIDE SEQUENCE</scope>
    <source>
        <strain evidence="2">Isolate 1302-5</strain>
    </source>
</reference>
<gene>
    <name evidence="2" type="ORF">OAUR00152_LOCUS41244</name>
</gene>
<feature type="compositionally biased region" description="Acidic residues" evidence="1">
    <location>
        <begin position="40"/>
        <end position="50"/>
    </location>
</feature>
<proteinExistence type="predicted"/>
<sequence length="181" mass="19786">MTVGGEMCESPLLMDEGRRKTTAVRRESFEGDEGPRGREDGEEDENDNDDGERRQARPTSPGPPAAVPSQIEPESIGMDEISVLSMCEPLMSLSPRSPKGGKGTLKCLAEQEDEDEDEDEDGEKDPEADEEGVEIVELLPSIDTGYDDNDDGADDCREDATVTPIYRSSDNVSVVFCRRSP</sequence>
<feature type="compositionally biased region" description="Acidic residues" evidence="1">
    <location>
        <begin position="110"/>
        <end position="132"/>
    </location>
</feature>
<accession>A0A7S4K8Z0</accession>
<protein>
    <submittedName>
        <fullName evidence="2">Uncharacterized protein</fullName>
    </submittedName>
</protein>
<organism evidence="2">
    <name type="scientific">Odontella aurita</name>
    <dbReference type="NCBI Taxonomy" id="265563"/>
    <lineage>
        <taxon>Eukaryota</taxon>
        <taxon>Sar</taxon>
        <taxon>Stramenopiles</taxon>
        <taxon>Ochrophyta</taxon>
        <taxon>Bacillariophyta</taxon>
        <taxon>Mediophyceae</taxon>
        <taxon>Biddulphiophycidae</taxon>
        <taxon>Eupodiscales</taxon>
        <taxon>Odontellaceae</taxon>
        <taxon>Odontella</taxon>
    </lineage>
</organism>
<dbReference type="EMBL" id="HBKQ01060437">
    <property type="protein sequence ID" value="CAE2287528.1"/>
    <property type="molecule type" value="Transcribed_RNA"/>
</dbReference>
<feature type="region of interest" description="Disordered" evidence="1">
    <location>
        <begin position="1"/>
        <end position="132"/>
    </location>
</feature>
<evidence type="ECO:0000313" key="2">
    <source>
        <dbReference type="EMBL" id="CAE2287528.1"/>
    </source>
</evidence>
<feature type="compositionally biased region" description="Basic and acidic residues" evidence="1">
    <location>
        <begin position="15"/>
        <end position="39"/>
    </location>
</feature>
<name>A0A7S4K8Z0_9STRA</name>